<dbReference type="Proteomes" id="UP000054477">
    <property type="component" value="Unassembled WGS sequence"/>
</dbReference>
<evidence type="ECO:0000313" key="2">
    <source>
        <dbReference type="Proteomes" id="UP000054477"/>
    </source>
</evidence>
<gene>
    <name evidence="1" type="ORF">K443DRAFT_453924</name>
</gene>
<keyword evidence="2" id="KW-1185">Reference proteome</keyword>
<protein>
    <submittedName>
        <fullName evidence="1">Uncharacterized protein</fullName>
    </submittedName>
</protein>
<dbReference type="EMBL" id="KN838539">
    <property type="protein sequence ID" value="KIK09319.1"/>
    <property type="molecule type" value="Genomic_DNA"/>
</dbReference>
<organism evidence="1 2">
    <name type="scientific">Laccaria amethystina LaAM-08-1</name>
    <dbReference type="NCBI Taxonomy" id="1095629"/>
    <lineage>
        <taxon>Eukaryota</taxon>
        <taxon>Fungi</taxon>
        <taxon>Dikarya</taxon>
        <taxon>Basidiomycota</taxon>
        <taxon>Agaricomycotina</taxon>
        <taxon>Agaricomycetes</taxon>
        <taxon>Agaricomycetidae</taxon>
        <taxon>Agaricales</taxon>
        <taxon>Agaricineae</taxon>
        <taxon>Hydnangiaceae</taxon>
        <taxon>Laccaria</taxon>
    </lineage>
</organism>
<reference evidence="1 2" key="1">
    <citation type="submission" date="2014-04" db="EMBL/GenBank/DDBJ databases">
        <authorList>
            <consortium name="DOE Joint Genome Institute"/>
            <person name="Kuo A."/>
            <person name="Kohler A."/>
            <person name="Nagy L.G."/>
            <person name="Floudas D."/>
            <person name="Copeland A."/>
            <person name="Barry K.W."/>
            <person name="Cichocki N."/>
            <person name="Veneault-Fourrey C."/>
            <person name="LaButti K."/>
            <person name="Lindquist E.A."/>
            <person name="Lipzen A."/>
            <person name="Lundell T."/>
            <person name="Morin E."/>
            <person name="Murat C."/>
            <person name="Sun H."/>
            <person name="Tunlid A."/>
            <person name="Henrissat B."/>
            <person name="Grigoriev I.V."/>
            <person name="Hibbett D.S."/>
            <person name="Martin F."/>
            <person name="Nordberg H.P."/>
            <person name="Cantor M.N."/>
            <person name="Hua S.X."/>
        </authorList>
    </citation>
    <scope>NUCLEOTIDE SEQUENCE [LARGE SCALE GENOMIC DNA]</scope>
    <source>
        <strain evidence="1 2">LaAM-08-1</strain>
    </source>
</reference>
<evidence type="ECO:0000313" key="1">
    <source>
        <dbReference type="EMBL" id="KIK09319.1"/>
    </source>
</evidence>
<dbReference type="AlphaFoldDB" id="A0A0C9Y5R2"/>
<proteinExistence type="predicted"/>
<sequence>MSTCGMNKAQGYEILSDTRFFFFYSRDLRATSSLVLRRTGSVRLPLGIIRATSVNV</sequence>
<name>A0A0C9Y5R2_9AGAR</name>
<dbReference type="HOGENOM" id="CLU_3014521_0_0_1"/>
<accession>A0A0C9Y5R2</accession>
<reference evidence="2" key="2">
    <citation type="submission" date="2015-01" db="EMBL/GenBank/DDBJ databases">
        <title>Evolutionary Origins and Diversification of the Mycorrhizal Mutualists.</title>
        <authorList>
            <consortium name="DOE Joint Genome Institute"/>
            <consortium name="Mycorrhizal Genomics Consortium"/>
            <person name="Kohler A."/>
            <person name="Kuo A."/>
            <person name="Nagy L.G."/>
            <person name="Floudas D."/>
            <person name="Copeland A."/>
            <person name="Barry K.W."/>
            <person name="Cichocki N."/>
            <person name="Veneault-Fourrey C."/>
            <person name="LaButti K."/>
            <person name="Lindquist E.A."/>
            <person name="Lipzen A."/>
            <person name="Lundell T."/>
            <person name="Morin E."/>
            <person name="Murat C."/>
            <person name="Riley R."/>
            <person name="Ohm R."/>
            <person name="Sun H."/>
            <person name="Tunlid A."/>
            <person name="Henrissat B."/>
            <person name="Grigoriev I.V."/>
            <person name="Hibbett D.S."/>
            <person name="Martin F."/>
        </authorList>
    </citation>
    <scope>NUCLEOTIDE SEQUENCE [LARGE SCALE GENOMIC DNA]</scope>
    <source>
        <strain evidence="2">LaAM-08-1</strain>
    </source>
</reference>